<evidence type="ECO:0000313" key="3">
    <source>
        <dbReference type="Proteomes" id="UP001596114"/>
    </source>
</evidence>
<comment type="caution">
    <text evidence="2">The sequence shown here is derived from an EMBL/GenBank/DDBJ whole genome shotgun (WGS) entry which is preliminary data.</text>
</comment>
<dbReference type="Proteomes" id="UP001596114">
    <property type="component" value="Unassembled WGS sequence"/>
</dbReference>
<protein>
    <submittedName>
        <fullName evidence="2">ACT domain-containing protein</fullName>
    </submittedName>
</protein>
<gene>
    <name evidence="2" type="ORF">ACFPPA_06305</name>
</gene>
<proteinExistence type="predicted"/>
<dbReference type="InterPro" id="IPR002912">
    <property type="entry name" value="ACT_dom"/>
</dbReference>
<dbReference type="RefSeq" id="WP_377318352.1">
    <property type="nucleotide sequence ID" value="NZ_JBHSNF010000001.1"/>
</dbReference>
<accession>A0ABW0QK64</accession>
<reference evidence="3" key="1">
    <citation type="journal article" date="2019" name="Int. J. Syst. Evol. Microbiol.">
        <title>The Global Catalogue of Microorganisms (GCM) 10K type strain sequencing project: providing services to taxonomists for standard genome sequencing and annotation.</title>
        <authorList>
            <consortium name="The Broad Institute Genomics Platform"/>
            <consortium name="The Broad Institute Genome Sequencing Center for Infectious Disease"/>
            <person name="Wu L."/>
            <person name="Ma J."/>
        </authorList>
    </citation>
    <scope>NUCLEOTIDE SEQUENCE [LARGE SCALE GENOMIC DNA]</scope>
    <source>
        <strain evidence="3">CGMCC 1.16619</strain>
    </source>
</reference>
<dbReference type="Pfam" id="PF01842">
    <property type="entry name" value="ACT"/>
    <property type="match status" value="1"/>
</dbReference>
<evidence type="ECO:0000313" key="2">
    <source>
        <dbReference type="EMBL" id="MFC5525351.1"/>
    </source>
</evidence>
<dbReference type="EMBL" id="JBHSNF010000001">
    <property type="protein sequence ID" value="MFC5525351.1"/>
    <property type="molecule type" value="Genomic_DNA"/>
</dbReference>
<name>A0ABW0QK64_9GAMM</name>
<feature type="domain" description="ACT" evidence="1">
    <location>
        <begin position="4"/>
        <end position="53"/>
    </location>
</feature>
<dbReference type="InterPro" id="IPR045865">
    <property type="entry name" value="ACT-like_dom_sf"/>
</dbReference>
<organism evidence="2 3">
    <name type="scientific">Rhodanobacter ginsengisoli</name>
    <dbReference type="NCBI Taxonomy" id="418646"/>
    <lineage>
        <taxon>Bacteria</taxon>
        <taxon>Pseudomonadati</taxon>
        <taxon>Pseudomonadota</taxon>
        <taxon>Gammaproteobacteria</taxon>
        <taxon>Lysobacterales</taxon>
        <taxon>Rhodanobacteraceae</taxon>
        <taxon>Rhodanobacter</taxon>
    </lineage>
</organism>
<dbReference type="SUPFAM" id="SSF55021">
    <property type="entry name" value="ACT-like"/>
    <property type="match status" value="1"/>
</dbReference>
<sequence>MKDLTILLEDRPGALARMGEVLGQAGISVEGGGAWVAGGQGTAHFLFEDGEAARSALAAAGIRVLAVRDVLIQRLRQDRPGQLGGLCRCMAEAGVSIEVLYSDHANQLVLVVDDPEAGRLVSREWMRDSE</sequence>
<keyword evidence="3" id="KW-1185">Reference proteome</keyword>
<evidence type="ECO:0000259" key="1">
    <source>
        <dbReference type="Pfam" id="PF01842"/>
    </source>
</evidence>
<dbReference type="Gene3D" id="3.30.2130.10">
    <property type="entry name" value="VC0802-like"/>
    <property type="match status" value="1"/>
</dbReference>
<dbReference type="CDD" id="cd02116">
    <property type="entry name" value="ACT"/>
    <property type="match status" value="1"/>
</dbReference>